<sequence length="544" mass="61244">MSRYRLRKTRSNWPMGNDSAHWEPPPIHANELIQSKEQESSSAPADDAPYEGGPLNMAGFMYNPRSRKYYKMTNDPSMPHGFSKADLARMERAREAKFQANRPRFTSGSFLKRPVFKPVATLLDELTLGRCSISRMERHIHESRLLNCSPTPSFVIKTPVEHQNIAGCEYLDVSENGDRLVGTFTVNPNGPSPKHSAVYVFEVDSAGDTIQQESERREAYELLPICSRPSSTGFNTLGLSVQPMLSDDMISDQPAILDYAITRYDSFIVDQTMARIDADVTCMLTVTASDTISRHGTVCSYCTVHLEPLAELSDPEAMPTLNSPIYNKRWREKGNIWSVGWNAPQMSIGFGLESCFRVENILTDRSFLMSSRKRNVLNHCFSSDGNLVYMGLRSDDVIKSDLRMNRDHITGQLHGAISTTSVKVLENSGAECVVTEGFDSVIRVWDFRWPKKPMMEMNGHRNNCNRLNVFFDKEERFVFAVGSDRYVRGWSLTSGDMLCSIKSPEPSNPIFPRAVYSDCWGGRHGNTALIVAVGDSMRVHSLEL</sequence>
<dbReference type="InterPro" id="IPR036322">
    <property type="entry name" value="WD40_repeat_dom_sf"/>
</dbReference>
<proteinExistence type="predicted"/>
<dbReference type="Pfam" id="PF23761">
    <property type="entry name" value="Beta-prop_DCAF4"/>
    <property type="match status" value="1"/>
</dbReference>
<accession>A0A8R1HI89</accession>
<dbReference type="EnsemblMetazoa" id="CJA00032.1">
    <property type="protein sequence ID" value="CJA00032.1"/>
    <property type="gene ID" value="WBGene00119236"/>
</dbReference>
<keyword evidence="2" id="KW-0677">Repeat</keyword>
<dbReference type="InterPro" id="IPR015943">
    <property type="entry name" value="WD40/YVTN_repeat-like_dom_sf"/>
</dbReference>
<dbReference type="PANTHER" id="PTHR44472">
    <property type="entry name" value="DDB1- AND CUL4-ASSOCIATED FACTOR 4-RELATED"/>
    <property type="match status" value="1"/>
</dbReference>
<reference evidence="4" key="2">
    <citation type="submission" date="2022-06" db="UniProtKB">
        <authorList>
            <consortium name="EnsemblMetazoa"/>
        </authorList>
    </citation>
    <scope>IDENTIFICATION</scope>
    <source>
        <strain evidence="4">DF5081</strain>
    </source>
</reference>
<dbReference type="GO" id="GO:0080008">
    <property type="term" value="C:Cul4-RING E3 ubiquitin ligase complex"/>
    <property type="evidence" value="ECO:0007669"/>
    <property type="project" value="TreeGrafter"/>
</dbReference>
<dbReference type="SUPFAM" id="SSF50978">
    <property type="entry name" value="WD40 repeat-like"/>
    <property type="match status" value="1"/>
</dbReference>
<reference evidence="5" key="1">
    <citation type="submission" date="2010-08" db="EMBL/GenBank/DDBJ databases">
        <authorList>
            <consortium name="Caenorhabditis japonica Sequencing Consortium"/>
            <person name="Wilson R.K."/>
        </authorList>
    </citation>
    <scope>NUCLEOTIDE SEQUENCE [LARGE SCALE GENOMIC DNA]</scope>
    <source>
        <strain evidence="5">DF5081</strain>
    </source>
</reference>
<evidence type="ECO:0000256" key="3">
    <source>
        <dbReference type="SAM" id="MobiDB-lite"/>
    </source>
</evidence>
<feature type="compositionally biased region" description="Basic residues" evidence="3">
    <location>
        <begin position="1"/>
        <end position="10"/>
    </location>
</feature>
<evidence type="ECO:0000313" key="4">
    <source>
        <dbReference type="EnsemblMetazoa" id="CJA00032.1"/>
    </source>
</evidence>
<dbReference type="Gene3D" id="2.130.10.10">
    <property type="entry name" value="YVTN repeat-like/Quinoprotein amine dehydrogenase"/>
    <property type="match status" value="1"/>
</dbReference>
<dbReference type="InterPro" id="IPR052254">
    <property type="entry name" value="CUL4-DDB1_E3_ligase_receptor"/>
</dbReference>
<organism evidence="4 5">
    <name type="scientific">Caenorhabditis japonica</name>
    <dbReference type="NCBI Taxonomy" id="281687"/>
    <lineage>
        <taxon>Eukaryota</taxon>
        <taxon>Metazoa</taxon>
        <taxon>Ecdysozoa</taxon>
        <taxon>Nematoda</taxon>
        <taxon>Chromadorea</taxon>
        <taxon>Rhabditida</taxon>
        <taxon>Rhabditina</taxon>
        <taxon>Rhabditomorpha</taxon>
        <taxon>Rhabditoidea</taxon>
        <taxon>Rhabditidae</taxon>
        <taxon>Peloderinae</taxon>
        <taxon>Caenorhabditis</taxon>
    </lineage>
</organism>
<keyword evidence="5" id="KW-1185">Reference proteome</keyword>
<evidence type="ECO:0000256" key="1">
    <source>
        <dbReference type="ARBA" id="ARBA00022574"/>
    </source>
</evidence>
<protein>
    <submittedName>
        <fullName evidence="4">WD_REPEATS_REGION domain-containing protein</fullName>
    </submittedName>
</protein>
<evidence type="ECO:0000313" key="5">
    <source>
        <dbReference type="Proteomes" id="UP000005237"/>
    </source>
</evidence>
<dbReference type="Proteomes" id="UP000005237">
    <property type="component" value="Unassembled WGS sequence"/>
</dbReference>
<dbReference type="AlphaFoldDB" id="A0A8R1HI89"/>
<feature type="region of interest" description="Disordered" evidence="3">
    <location>
        <begin position="1"/>
        <end position="50"/>
    </location>
</feature>
<evidence type="ECO:0000256" key="2">
    <source>
        <dbReference type="ARBA" id="ARBA00022737"/>
    </source>
</evidence>
<keyword evidence="1" id="KW-0853">WD repeat</keyword>
<name>A0A8R1HI89_CAEJA</name>
<dbReference type="PANTHER" id="PTHR44472:SF1">
    <property type="entry name" value="DDB1 AND CUL4 ASSOCIATED FACTOR 4"/>
    <property type="match status" value="1"/>
</dbReference>